<comment type="caution">
    <text evidence="2">The sequence shown here is derived from an EMBL/GenBank/DDBJ whole genome shotgun (WGS) entry which is preliminary data.</text>
</comment>
<evidence type="ECO:0008006" key="4">
    <source>
        <dbReference type="Google" id="ProtNLM"/>
    </source>
</evidence>
<reference evidence="2 3" key="1">
    <citation type="submission" date="2024-04" db="EMBL/GenBank/DDBJ databases">
        <title>Tritrichomonas musculus Genome.</title>
        <authorList>
            <person name="Alves-Ferreira E."/>
            <person name="Grigg M."/>
            <person name="Lorenzi H."/>
            <person name="Galac M."/>
        </authorList>
    </citation>
    <scope>NUCLEOTIDE SEQUENCE [LARGE SCALE GENOMIC DNA]</scope>
    <source>
        <strain evidence="2 3">EAF2021</strain>
    </source>
</reference>
<feature type="compositionally biased region" description="Basic and acidic residues" evidence="1">
    <location>
        <begin position="968"/>
        <end position="994"/>
    </location>
</feature>
<evidence type="ECO:0000313" key="2">
    <source>
        <dbReference type="EMBL" id="KAK8899384.1"/>
    </source>
</evidence>
<feature type="compositionally biased region" description="Low complexity" evidence="1">
    <location>
        <begin position="750"/>
        <end position="764"/>
    </location>
</feature>
<evidence type="ECO:0000313" key="3">
    <source>
        <dbReference type="Proteomes" id="UP001470230"/>
    </source>
</evidence>
<feature type="region of interest" description="Disordered" evidence="1">
    <location>
        <begin position="965"/>
        <end position="1009"/>
    </location>
</feature>
<dbReference type="EMBL" id="JAPFFF010000001">
    <property type="protein sequence ID" value="KAK8899384.1"/>
    <property type="molecule type" value="Genomic_DNA"/>
</dbReference>
<protein>
    <recommendedName>
        <fullName evidence="4">Trafficking protein particle complex subunit 11 domain-containing protein</fullName>
    </recommendedName>
</protein>
<feature type="compositionally biased region" description="Low complexity" evidence="1">
    <location>
        <begin position="771"/>
        <end position="782"/>
    </location>
</feature>
<evidence type="ECO:0000256" key="1">
    <source>
        <dbReference type="SAM" id="MobiDB-lite"/>
    </source>
</evidence>
<gene>
    <name evidence="2" type="ORF">M9Y10_001699</name>
</gene>
<dbReference type="Proteomes" id="UP001470230">
    <property type="component" value="Unassembled WGS sequence"/>
</dbReference>
<name>A0ABR2L7P1_9EUKA</name>
<sequence length="1096" mass="125732">MDDYHLLVTYTDFYGVWKKKIQPSLIREGPLSINLELPIQSDITQNCNYFSPQFVESEEGESLCQLFIIAYDSKFDTNQTTEINIWRSKNPGKAFLVLILSIAKTQWSFTTQRSKIESLFNQVVPTSRVVIAKYLLDKEESVSDSDLKLIHSSLANLIQISNQDQIRTLQQKMTDIEAKGKNIGTESYAKMSAEYIKVSTELASLYHTFGFLSQSKEIYHKVISIIMKISDLGLLQFWPPSPINYDIRRLTSKIKFDYGFNMLISSIHGITKSLMQSNKISELFVDIAHCFYIVLLNSITPEQLIFTRYWIYSTSVNFCDMIISGPSSKNNDSTVQSFSMIALSQILKLLEYSYRIQQCKSEENDKDQEKSNLNEFLSTSEIMDFIDADDYEKTLNFDINLDSPFLKQVSTDNLALVDASKRDEIFLEEWKRSSKIFENLPKHKSFTDSVLFEYYLSKNNFKDAMATIEKTPLDPVNHNKRRISAIESHILELVFSYPDLKTPELAKQLISCIGAKDISKMRAIEYLAALEDEIQVSPDFTISPFLFAPGLYDAHDIYDNFHFSLTIKFPKWLCDLTDTMKSLQETDESDNNSNIKKVDYDNDDDESLENVEWFVPIISIHLLSSELPDGFSMMMHQKHYDSLSEKMVIEGNINCNYPGRFDIMMFIIKFGNCYLSWEIKMSQKLVILERVAPPSFDLTMPCLIQKDCLQSAIFTAENIDASSMEVTFTFEMDGLEEVIYLKPINTSTPLGSNTNNTSSSVLSPRAEKNEPQQQNQPSSPSLNLVLKGRRKSYQEFIQSEPEQFSLSNYEEIHYKPNIPIILRKFESTVKIILVYKMKSDDAVGVAFTFLKRDGTSQTLTQTFTVPEIKSFNIRLFKQTAKMQQFQIVNIFPQTFTFTFNGKKHVMLPHALYSIVREASDAPLELVFVEEGWEKYPVKLVTSNFMRDKLRVKLVVQPIQNINHQIPKSKSEVESTNKEANNKHEEEDNANDTKKVASSGSDDNDSDNLSQAESCLTPWIVGEPRLVIVDPPAFPMLEDEKNWVVAPQDSLGKAHLFFPKHPGKLSFPKFQIKQQVAEPIPKDVEIMFNLYPPIVPL</sequence>
<accession>A0ABR2L7P1</accession>
<proteinExistence type="predicted"/>
<organism evidence="2 3">
    <name type="scientific">Tritrichomonas musculus</name>
    <dbReference type="NCBI Taxonomy" id="1915356"/>
    <lineage>
        <taxon>Eukaryota</taxon>
        <taxon>Metamonada</taxon>
        <taxon>Parabasalia</taxon>
        <taxon>Tritrichomonadida</taxon>
        <taxon>Tritrichomonadidae</taxon>
        <taxon>Tritrichomonas</taxon>
    </lineage>
</organism>
<feature type="region of interest" description="Disordered" evidence="1">
    <location>
        <begin position="750"/>
        <end position="782"/>
    </location>
</feature>
<keyword evidence="3" id="KW-1185">Reference proteome</keyword>